<dbReference type="EMBL" id="FORP01000044">
    <property type="protein sequence ID" value="SFK90883.1"/>
    <property type="molecule type" value="Genomic_DNA"/>
</dbReference>
<dbReference type="AlphaFoldDB" id="A0A1I4DCY9"/>
<dbReference type="STRING" id="115433.SAMN05421835_14414"/>
<evidence type="ECO:0000256" key="1">
    <source>
        <dbReference type="SAM" id="MobiDB-lite"/>
    </source>
</evidence>
<protein>
    <recommendedName>
        <fullName evidence="4">DUF3263 domain-containing protein</fullName>
    </recommendedName>
</protein>
<accession>A0A1I4DCY9</accession>
<dbReference type="Proteomes" id="UP000199025">
    <property type="component" value="Unassembled WGS sequence"/>
</dbReference>
<keyword evidence="3" id="KW-1185">Reference proteome</keyword>
<sequence length="102" mass="11766">MDAAESMADGRPSPPDPPAGLSEREVAILAFERLWWRYAGAKEEAIREKFGLSSTRYYQLLNQLLEKPEALQADPMLVKRLRKVRTTRQRKRVARRLGIEGR</sequence>
<feature type="region of interest" description="Disordered" evidence="1">
    <location>
        <begin position="1"/>
        <end position="21"/>
    </location>
</feature>
<dbReference type="InterPro" id="IPR021678">
    <property type="entry name" value="DUF3263"/>
</dbReference>
<dbReference type="Pfam" id="PF11662">
    <property type="entry name" value="DUF3263"/>
    <property type="match status" value="1"/>
</dbReference>
<dbReference type="OrthoDB" id="3268863at2"/>
<proteinExistence type="predicted"/>
<evidence type="ECO:0008006" key="4">
    <source>
        <dbReference type="Google" id="ProtNLM"/>
    </source>
</evidence>
<gene>
    <name evidence="2" type="ORF">SAMN05421835_14414</name>
</gene>
<organism evidence="2 3">
    <name type="scientific">Amycolatopsis sacchari</name>
    <dbReference type="NCBI Taxonomy" id="115433"/>
    <lineage>
        <taxon>Bacteria</taxon>
        <taxon>Bacillati</taxon>
        <taxon>Actinomycetota</taxon>
        <taxon>Actinomycetes</taxon>
        <taxon>Pseudonocardiales</taxon>
        <taxon>Pseudonocardiaceae</taxon>
        <taxon>Amycolatopsis</taxon>
    </lineage>
</organism>
<dbReference type="RefSeq" id="WP_091516989.1">
    <property type="nucleotide sequence ID" value="NZ_CBDQZW010000021.1"/>
</dbReference>
<reference evidence="2 3" key="1">
    <citation type="submission" date="2016-10" db="EMBL/GenBank/DDBJ databases">
        <authorList>
            <person name="de Groot N.N."/>
        </authorList>
    </citation>
    <scope>NUCLEOTIDE SEQUENCE [LARGE SCALE GENOMIC DNA]</scope>
    <source>
        <strain evidence="2 3">DSM 44468</strain>
    </source>
</reference>
<evidence type="ECO:0000313" key="3">
    <source>
        <dbReference type="Proteomes" id="UP000199025"/>
    </source>
</evidence>
<name>A0A1I4DCY9_9PSEU</name>
<evidence type="ECO:0000313" key="2">
    <source>
        <dbReference type="EMBL" id="SFK90883.1"/>
    </source>
</evidence>